<accession>A0A401XLU3</accession>
<dbReference type="EMBL" id="BHZE01000014">
    <property type="protein sequence ID" value="GCD77976.1"/>
    <property type="molecule type" value="Genomic_DNA"/>
</dbReference>
<dbReference type="PANTHER" id="PTHR33909">
    <property type="entry name" value="SEC TRANSLOCON ACCESSORY COMPLEX SUBUNIT YAJC"/>
    <property type="match status" value="1"/>
</dbReference>
<dbReference type="NCBIfam" id="TIGR00739">
    <property type="entry name" value="yajC"/>
    <property type="match status" value="1"/>
</dbReference>
<organism evidence="12 13">
    <name type="scientific">Thermaurantimonas aggregans</name>
    <dbReference type="NCBI Taxonomy" id="2173829"/>
    <lineage>
        <taxon>Bacteria</taxon>
        <taxon>Pseudomonadati</taxon>
        <taxon>Bacteroidota</taxon>
        <taxon>Flavobacteriia</taxon>
        <taxon>Flavobacteriales</taxon>
        <taxon>Schleiferiaceae</taxon>
        <taxon>Thermaurantimonas</taxon>
    </lineage>
</organism>
<dbReference type="SMART" id="SM01323">
    <property type="entry name" value="YajC"/>
    <property type="match status" value="1"/>
</dbReference>
<dbReference type="PANTHER" id="PTHR33909:SF1">
    <property type="entry name" value="SEC TRANSLOCON ACCESSORY COMPLEX SUBUNIT YAJC"/>
    <property type="match status" value="1"/>
</dbReference>
<keyword evidence="5" id="KW-1003">Cell membrane</keyword>
<evidence type="ECO:0000256" key="6">
    <source>
        <dbReference type="ARBA" id="ARBA00022692"/>
    </source>
</evidence>
<evidence type="ECO:0000256" key="4">
    <source>
        <dbReference type="ARBA" id="ARBA00022448"/>
    </source>
</evidence>
<keyword evidence="8 11" id="KW-1133">Transmembrane helix</keyword>
<keyword evidence="6 11" id="KW-0812">Transmembrane</keyword>
<feature type="transmembrane region" description="Helical" evidence="11">
    <location>
        <begin position="15"/>
        <end position="34"/>
    </location>
</feature>
<comment type="subcellular location">
    <subcellularLocation>
        <location evidence="1">Cell membrane</location>
        <topology evidence="1">Single-pass membrane protein</topology>
    </subcellularLocation>
</comment>
<evidence type="ECO:0000256" key="9">
    <source>
        <dbReference type="ARBA" id="ARBA00023010"/>
    </source>
</evidence>
<evidence type="ECO:0000256" key="1">
    <source>
        <dbReference type="ARBA" id="ARBA00004162"/>
    </source>
</evidence>
<evidence type="ECO:0000256" key="7">
    <source>
        <dbReference type="ARBA" id="ARBA00022927"/>
    </source>
</evidence>
<dbReference type="GO" id="GO:0015031">
    <property type="term" value="P:protein transport"/>
    <property type="evidence" value="ECO:0007669"/>
    <property type="project" value="UniProtKB-KW"/>
</dbReference>
<evidence type="ECO:0000256" key="11">
    <source>
        <dbReference type="SAM" id="Phobius"/>
    </source>
</evidence>
<evidence type="ECO:0000256" key="8">
    <source>
        <dbReference type="ARBA" id="ARBA00022989"/>
    </source>
</evidence>
<proteinExistence type="inferred from homology"/>
<evidence type="ECO:0000256" key="5">
    <source>
        <dbReference type="ARBA" id="ARBA00022475"/>
    </source>
</evidence>
<keyword evidence="4" id="KW-0813">Transport</keyword>
<keyword evidence="7" id="KW-0653">Protein transport</keyword>
<reference evidence="12 13" key="1">
    <citation type="submission" date="2018-11" db="EMBL/GenBank/DDBJ databases">
        <title>Schleiferia aggregans sp. nov., a moderately thermophilic heterotrophic bacterium isolated from microbial mats at a terrestrial hot spring.</title>
        <authorList>
            <person name="Iino T."/>
            <person name="Ohkuma M."/>
            <person name="Haruta S."/>
        </authorList>
    </citation>
    <scope>NUCLEOTIDE SEQUENCE [LARGE SCALE GENOMIC DNA]</scope>
    <source>
        <strain evidence="12 13">LA</strain>
    </source>
</reference>
<protein>
    <recommendedName>
        <fullName evidence="3">Sec translocon accessory complex subunit YajC</fullName>
    </recommendedName>
</protein>
<keyword evidence="10 11" id="KW-0472">Membrane</keyword>
<sequence length="122" mass="13706">MNHLLLTLFLQAQPSPLGSFLPFLLLIVVLYFFMIRPQVKRQKEEAKFAESVVKGMRIVTAAGIHGKVQEVGDNYVIIESENSRLKINKNAISKELSQIYNDVNASVLGSKKEEAEDSSKKK</sequence>
<comment type="similarity">
    <text evidence="2">Belongs to the YajC family.</text>
</comment>
<keyword evidence="13" id="KW-1185">Reference proteome</keyword>
<dbReference type="GO" id="GO:0005886">
    <property type="term" value="C:plasma membrane"/>
    <property type="evidence" value="ECO:0007669"/>
    <property type="project" value="UniProtKB-SubCell"/>
</dbReference>
<gene>
    <name evidence="12" type="ORF">JCM31826_14580</name>
</gene>
<evidence type="ECO:0000256" key="2">
    <source>
        <dbReference type="ARBA" id="ARBA00006742"/>
    </source>
</evidence>
<comment type="caution">
    <text evidence="12">The sequence shown here is derived from an EMBL/GenBank/DDBJ whole genome shotgun (WGS) entry which is preliminary data.</text>
</comment>
<evidence type="ECO:0000313" key="13">
    <source>
        <dbReference type="Proteomes" id="UP000286715"/>
    </source>
</evidence>
<dbReference type="Proteomes" id="UP000286715">
    <property type="component" value="Unassembled WGS sequence"/>
</dbReference>
<dbReference type="InterPro" id="IPR003849">
    <property type="entry name" value="Preprotein_translocase_YajC"/>
</dbReference>
<evidence type="ECO:0000256" key="10">
    <source>
        <dbReference type="ARBA" id="ARBA00023136"/>
    </source>
</evidence>
<dbReference type="OrthoDB" id="9800132at2"/>
<evidence type="ECO:0000313" key="12">
    <source>
        <dbReference type="EMBL" id="GCD77976.1"/>
    </source>
</evidence>
<keyword evidence="9" id="KW-0811">Translocation</keyword>
<evidence type="ECO:0000256" key="3">
    <source>
        <dbReference type="ARBA" id="ARBA00014962"/>
    </source>
</evidence>
<name>A0A401XLU3_9FLAO</name>
<dbReference type="Pfam" id="PF02699">
    <property type="entry name" value="YajC"/>
    <property type="match status" value="1"/>
</dbReference>
<dbReference type="AlphaFoldDB" id="A0A401XLU3"/>
<dbReference type="PRINTS" id="PR01853">
    <property type="entry name" value="YAJCTRNLCASE"/>
</dbReference>
<dbReference type="RefSeq" id="WP_124398038.1">
    <property type="nucleotide sequence ID" value="NZ_BHZE01000014.1"/>
</dbReference>